<evidence type="ECO:0000313" key="15">
    <source>
        <dbReference type="Proteomes" id="UP001516400"/>
    </source>
</evidence>
<evidence type="ECO:0000256" key="7">
    <source>
        <dbReference type="ARBA" id="ARBA00022982"/>
    </source>
</evidence>
<keyword evidence="4" id="KW-0349">Heme</keyword>
<sequence length="238" mass="27504">MAEEKMKAKDKRKRKEQSELSKDTHKIVQLFEFVFTFLIIVLIFISVRDEGFRILNGHVFQSTMGWMVMMVQGLLVFNGVNPLFKKIMGKDQIFIHWVIETIALIGASLGFYCAYEHKVENNKEHFTTWHAWLGLIGYVLCIVTGLNGIPTLYRKELKNWISPSWNKQFHFVTGTIGFGCGGVSLILACYSKWFARRTSNSFVTFCIAVFLVASVFVWSIIKPINKIRGNWRKMNSKD</sequence>
<dbReference type="SMART" id="SM00665">
    <property type="entry name" value="B561"/>
    <property type="match status" value="1"/>
</dbReference>
<dbReference type="GO" id="GO:0016020">
    <property type="term" value="C:membrane"/>
    <property type="evidence" value="ECO:0007669"/>
    <property type="project" value="UniProtKB-SubCell"/>
</dbReference>
<keyword evidence="3" id="KW-0813">Transport</keyword>
<keyword evidence="5 12" id="KW-0812">Transmembrane</keyword>
<feature type="transmembrane region" description="Helical" evidence="12">
    <location>
        <begin position="127"/>
        <end position="149"/>
    </location>
</feature>
<gene>
    <name evidence="14" type="ORF">HHI36_002747</name>
</gene>
<feature type="transmembrane region" description="Helical" evidence="12">
    <location>
        <begin position="59"/>
        <end position="81"/>
    </location>
</feature>
<dbReference type="GO" id="GO:0046872">
    <property type="term" value="F:metal ion binding"/>
    <property type="evidence" value="ECO:0007669"/>
    <property type="project" value="UniProtKB-KW"/>
</dbReference>
<dbReference type="Proteomes" id="UP001516400">
    <property type="component" value="Unassembled WGS sequence"/>
</dbReference>
<comment type="caution">
    <text evidence="14">The sequence shown here is derived from an EMBL/GenBank/DDBJ whole genome shotgun (WGS) entry which is preliminary data.</text>
</comment>
<dbReference type="PANTHER" id="PTHR15422">
    <property type="entry name" value="OS05G0565100 PROTEIN"/>
    <property type="match status" value="1"/>
</dbReference>
<dbReference type="EC" id="7.2.1.3" evidence="11"/>
<name>A0ABD2PBH7_9CUCU</name>
<dbReference type="Gene3D" id="1.20.120.1770">
    <property type="match status" value="1"/>
</dbReference>
<organism evidence="14 15">
    <name type="scientific">Cryptolaemus montrouzieri</name>
    <dbReference type="NCBI Taxonomy" id="559131"/>
    <lineage>
        <taxon>Eukaryota</taxon>
        <taxon>Metazoa</taxon>
        <taxon>Ecdysozoa</taxon>
        <taxon>Arthropoda</taxon>
        <taxon>Hexapoda</taxon>
        <taxon>Insecta</taxon>
        <taxon>Pterygota</taxon>
        <taxon>Neoptera</taxon>
        <taxon>Endopterygota</taxon>
        <taxon>Coleoptera</taxon>
        <taxon>Polyphaga</taxon>
        <taxon>Cucujiformia</taxon>
        <taxon>Coccinelloidea</taxon>
        <taxon>Coccinellidae</taxon>
        <taxon>Scymninae</taxon>
        <taxon>Scymnini</taxon>
        <taxon>Cryptolaemus</taxon>
    </lineage>
</organism>
<feature type="transmembrane region" description="Helical" evidence="12">
    <location>
        <begin position="93"/>
        <end position="115"/>
    </location>
</feature>
<dbReference type="Pfam" id="PF03188">
    <property type="entry name" value="Cytochrom_B561"/>
    <property type="match status" value="1"/>
</dbReference>
<accession>A0ABD2PBH7</accession>
<dbReference type="InterPro" id="IPR006593">
    <property type="entry name" value="Cyt_b561/ferric_Rdtase_TM"/>
</dbReference>
<dbReference type="InterPro" id="IPR045150">
    <property type="entry name" value="CYB561D1/2"/>
</dbReference>
<evidence type="ECO:0000256" key="9">
    <source>
        <dbReference type="ARBA" id="ARBA00023004"/>
    </source>
</evidence>
<feature type="domain" description="Cytochrome b561" evidence="13">
    <location>
        <begin position="20"/>
        <end position="222"/>
    </location>
</feature>
<feature type="transmembrane region" description="Helical" evidence="12">
    <location>
        <begin position="27"/>
        <end position="47"/>
    </location>
</feature>
<protein>
    <recommendedName>
        <fullName evidence="11">ascorbate ferrireductase (transmembrane)</fullName>
        <ecNumber evidence="11">7.2.1.3</ecNumber>
    </recommendedName>
</protein>
<evidence type="ECO:0000259" key="13">
    <source>
        <dbReference type="PROSITE" id="PS50939"/>
    </source>
</evidence>
<evidence type="ECO:0000256" key="1">
    <source>
        <dbReference type="ARBA" id="ARBA00001970"/>
    </source>
</evidence>
<evidence type="ECO:0000256" key="5">
    <source>
        <dbReference type="ARBA" id="ARBA00022692"/>
    </source>
</evidence>
<evidence type="ECO:0000256" key="2">
    <source>
        <dbReference type="ARBA" id="ARBA00004141"/>
    </source>
</evidence>
<evidence type="ECO:0000256" key="11">
    <source>
        <dbReference type="ARBA" id="ARBA00024225"/>
    </source>
</evidence>
<dbReference type="PROSITE" id="PS50939">
    <property type="entry name" value="CYTOCHROME_B561"/>
    <property type="match status" value="1"/>
</dbReference>
<evidence type="ECO:0000256" key="10">
    <source>
        <dbReference type="ARBA" id="ARBA00023136"/>
    </source>
</evidence>
<comment type="subcellular location">
    <subcellularLocation>
        <location evidence="2">Membrane</location>
        <topology evidence="2">Multi-pass membrane protein</topology>
    </subcellularLocation>
</comment>
<evidence type="ECO:0000313" key="14">
    <source>
        <dbReference type="EMBL" id="KAL3288299.1"/>
    </source>
</evidence>
<evidence type="ECO:0000256" key="12">
    <source>
        <dbReference type="SAM" id="Phobius"/>
    </source>
</evidence>
<evidence type="ECO:0000256" key="8">
    <source>
        <dbReference type="ARBA" id="ARBA00022989"/>
    </source>
</evidence>
<keyword evidence="6" id="KW-0479">Metal-binding</keyword>
<feature type="transmembrane region" description="Helical" evidence="12">
    <location>
        <begin position="169"/>
        <end position="190"/>
    </location>
</feature>
<evidence type="ECO:0000256" key="3">
    <source>
        <dbReference type="ARBA" id="ARBA00022448"/>
    </source>
</evidence>
<dbReference type="PANTHER" id="PTHR15422:SF45">
    <property type="entry name" value="CYTOCHROME B561 DOMAIN-CONTAINING PROTEIN"/>
    <property type="match status" value="1"/>
</dbReference>
<dbReference type="GO" id="GO:0140571">
    <property type="term" value="F:transmembrane ascorbate ferrireductase activity"/>
    <property type="evidence" value="ECO:0007669"/>
    <property type="project" value="UniProtKB-EC"/>
</dbReference>
<keyword evidence="9" id="KW-0408">Iron</keyword>
<comment type="cofactor">
    <cofactor evidence="1">
        <name>heme b</name>
        <dbReference type="ChEBI" id="CHEBI:60344"/>
    </cofactor>
</comment>
<keyword evidence="7" id="KW-0249">Electron transport</keyword>
<keyword evidence="8 12" id="KW-1133">Transmembrane helix</keyword>
<proteinExistence type="predicted"/>
<feature type="transmembrane region" description="Helical" evidence="12">
    <location>
        <begin position="202"/>
        <end position="221"/>
    </location>
</feature>
<evidence type="ECO:0000256" key="6">
    <source>
        <dbReference type="ARBA" id="ARBA00022723"/>
    </source>
</evidence>
<reference evidence="14 15" key="1">
    <citation type="journal article" date="2021" name="BMC Biol.">
        <title>Horizontally acquired antibacterial genes associated with adaptive radiation of ladybird beetles.</title>
        <authorList>
            <person name="Li H.S."/>
            <person name="Tang X.F."/>
            <person name="Huang Y.H."/>
            <person name="Xu Z.Y."/>
            <person name="Chen M.L."/>
            <person name="Du X.Y."/>
            <person name="Qiu B.Y."/>
            <person name="Chen P.T."/>
            <person name="Zhang W."/>
            <person name="Slipinski A."/>
            <person name="Escalona H.E."/>
            <person name="Waterhouse R.M."/>
            <person name="Zwick A."/>
            <person name="Pang H."/>
        </authorList>
    </citation>
    <scope>NUCLEOTIDE SEQUENCE [LARGE SCALE GENOMIC DNA]</scope>
    <source>
        <strain evidence="14">SYSU2018</strain>
    </source>
</reference>
<dbReference type="AlphaFoldDB" id="A0ABD2PBH7"/>
<dbReference type="EMBL" id="JABFTP020000185">
    <property type="protein sequence ID" value="KAL3288299.1"/>
    <property type="molecule type" value="Genomic_DNA"/>
</dbReference>
<evidence type="ECO:0000256" key="4">
    <source>
        <dbReference type="ARBA" id="ARBA00022617"/>
    </source>
</evidence>
<keyword evidence="15" id="KW-1185">Reference proteome</keyword>
<keyword evidence="10 12" id="KW-0472">Membrane</keyword>